<evidence type="ECO:0000313" key="1">
    <source>
        <dbReference type="EMBL" id="KAH7993403.1"/>
    </source>
</evidence>
<accession>A0ACB8ELN3</accession>
<keyword evidence="2" id="KW-1185">Reference proteome</keyword>
<dbReference type="Proteomes" id="UP000827872">
    <property type="component" value="Linkage Group LG03"/>
</dbReference>
<protein>
    <submittedName>
        <fullName evidence="1">Uncharacterized protein</fullName>
    </submittedName>
</protein>
<comment type="caution">
    <text evidence="1">The sequence shown here is derived from an EMBL/GenBank/DDBJ whole genome shotgun (WGS) entry which is preliminary data.</text>
</comment>
<gene>
    <name evidence="1" type="ORF">K3G42_030911</name>
</gene>
<proteinExistence type="predicted"/>
<dbReference type="EMBL" id="CM037616">
    <property type="protein sequence ID" value="KAH7993403.1"/>
    <property type="molecule type" value="Genomic_DNA"/>
</dbReference>
<organism evidence="1 2">
    <name type="scientific">Sphaerodactylus townsendi</name>
    <dbReference type="NCBI Taxonomy" id="933632"/>
    <lineage>
        <taxon>Eukaryota</taxon>
        <taxon>Metazoa</taxon>
        <taxon>Chordata</taxon>
        <taxon>Craniata</taxon>
        <taxon>Vertebrata</taxon>
        <taxon>Euteleostomi</taxon>
        <taxon>Lepidosauria</taxon>
        <taxon>Squamata</taxon>
        <taxon>Bifurcata</taxon>
        <taxon>Gekkota</taxon>
        <taxon>Sphaerodactylidae</taxon>
        <taxon>Sphaerodactylus</taxon>
    </lineage>
</organism>
<reference evidence="1" key="1">
    <citation type="submission" date="2021-08" db="EMBL/GenBank/DDBJ databases">
        <title>The first chromosome-level gecko genome reveals the dynamic sex chromosomes of Neotropical dwarf geckos (Sphaerodactylidae: Sphaerodactylus).</title>
        <authorList>
            <person name="Pinto B.J."/>
            <person name="Keating S.E."/>
            <person name="Gamble T."/>
        </authorList>
    </citation>
    <scope>NUCLEOTIDE SEQUENCE</scope>
    <source>
        <strain evidence="1">TG3544</strain>
    </source>
</reference>
<name>A0ACB8ELN3_9SAUR</name>
<sequence>MQFQANGKCLPQIWFLLSLQQLTCPAWFPTESRTQRCWICLLLLGRVSLHGEFQGKVSSSSELSEPMWCFISNMSFHAGAQVKLGQPAACLPRIEAYRFLCVRVHECVCPILEKVTVGGLRWVHRELLGQMVQLHVHSLPKFLPCDAAAAAEEQTGWVSLQDEKEEFGFIPFLSLL</sequence>
<evidence type="ECO:0000313" key="2">
    <source>
        <dbReference type="Proteomes" id="UP000827872"/>
    </source>
</evidence>